<dbReference type="GO" id="GO:0046872">
    <property type="term" value="F:metal ion binding"/>
    <property type="evidence" value="ECO:0007669"/>
    <property type="project" value="UniProtKB-KW"/>
</dbReference>
<keyword evidence="6 11" id="KW-0695">RNA-directed DNA polymerase</keyword>
<dbReference type="NCBIfam" id="NF038237">
    <property type="entry name" value="retron_Ec67_fus"/>
    <property type="match status" value="1"/>
</dbReference>
<dbReference type="GO" id="GO:0051607">
    <property type="term" value="P:defense response to virus"/>
    <property type="evidence" value="ECO:0007669"/>
    <property type="project" value="UniProtKB-KW"/>
</dbReference>
<keyword evidence="5" id="KW-0460">Magnesium</keyword>
<dbReference type="GO" id="GO:0003723">
    <property type="term" value="F:RNA binding"/>
    <property type="evidence" value="ECO:0007669"/>
    <property type="project" value="InterPro"/>
</dbReference>
<sequence>MNSLSRFRSCKNISDLAYLVGYQPKTLSYILYKIPDKSKYVEFEIPKATKGVRKISAPISELKLVQSRLAHVLQDCLMEIEKEQASGENCIISHGFKRHLSISTNGSRHVDKKWVLNFDLKDFFPSINFGRVRGFFMKNKHFLLEEKAATIVAQLACHNNALPQGAPTSPVISNLVANHLDIRLSRVATKNRCTYTRYADDITFSTNKSDFPKGVAADRNDGSPSGDWELSKKIRSEVKRSGFEVNPDKTRMLFRRSRQDVTGLVVNTKVNVKRELYKQVRAQLHSFIKDDVCSKKVKIGGVETEVVVSEAALQGMLSHIFWVKGAEFNYRRLNKPTGPQEPGFYREYRRFLDYKTFVASPQPVVLCEGVTDNIYIQCAIKRSKVARPKLQDAGSSSGLAIKLFQYPKIGNKLRVPSSVQHLNGGTGDLKQLIYKYKGRTDGLADRGFISPVILLVDNDQGARDGLWGAVKTASGAKKNVDGTKTFYHVTKNLYVVPTPKLIGGKDSMIEDFLPSSVVSQVLGGKIFNPDEKTFDKKKHYGKRILAEKVSKDQASIDFASFSAILDVIEEVLDHFSALPRVHGRVKL</sequence>
<dbReference type="PANTHER" id="PTHR34047">
    <property type="entry name" value="NUCLEAR INTRON MATURASE 1, MITOCHONDRIAL-RELATED"/>
    <property type="match status" value="1"/>
</dbReference>
<protein>
    <recommendedName>
        <fullName evidence="1">RNA-directed DNA polymerase</fullName>
        <ecNumber evidence="1">2.7.7.49</ecNumber>
    </recommendedName>
</protein>
<dbReference type="AlphaFoldDB" id="A0A1H3FJY0"/>
<keyword evidence="12" id="KW-1185">Reference proteome</keyword>
<dbReference type="STRING" id="564137.SAMN04488238_1422"/>
<dbReference type="RefSeq" id="WP_190305640.1">
    <property type="nucleotide sequence ID" value="NZ_CP061498.1"/>
</dbReference>
<keyword evidence="2" id="KW-0808">Transferase</keyword>
<dbReference type="Pfam" id="PF00078">
    <property type="entry name" value="RVT_1"/>
    <property type="match status" value="1"/>
</dbReference>
<dbReference type="PRINTS" id="PR00866">
    <property type="entry name" value="RNADNAPOLMS"/>
</dbReference>
<evidence type="ECO:0000256" key="3">
    <source>
        <dbReference type="ARBA" id="ARBA00022695"/>
    </source>
</evidence>
<dbReference type="InterPro" id="IPR043502">
    <property type="entry name" value="DNA/RNA_pol_sf"/>
</dbReference>
<dbReference type="SUPFAM" id="SSF56672">
    <property type="entry name" value="DNA/RNA polymerases"/>
    <property type="match status" value="1"/>
</dbReference>
<evidence type="ECO:0000256" key="8">
    <source>
        <dbReference type="ARBA" id="ARBA00034120"/>
    </source>
</evidence>
<dbReference type="InterPro" id="IPR000123">
    <property type="entry name" value="Reverse_transcriptase_msDNA"/>
</dbReference>
<feature type="domain" description="Reverse transcriptase" evidence="10">
    <location>
        <begin position="1"/>
        <end position="266"/>
    </location>
</feature>
<dbReference type="InterPro" id="IPR051083">
    <property type="entry name" value="GrpII_Intron_Splice-Mob/Def"/>
</dbReference>
<gene>
    <name evidence="11" type="ORF">SAMN04488238_1422</name>
</gene>
<evidence type="ECO:0000256" key="5">
    <source>
        <dbReference type="ARBA" id="ARBA00022842"/>
    </source>
</evidence>
<dbReference type="PANTHER" id="PTHR34047:SF7">
    <property type="entry name" value="RNA-DIRECTED DNA POLYMERASE"/>
    <property type="match status" value="1"/>
</dbReference>
<evidence type="ECO:0000256" key="2">
    <source>
        <dbReference type="ARBA" id="ARBA00022679"/>
    </source>
</evidence>
<name>A0A1H3FJY0_9RHOB</name>
<evidence type="ECO:0000313" key="12">
    <source>
        <dbReference type="Proteomes" id="UP000198539"/>
    </source>
</evidence>
<evidence type="ECO:0000256" key="9">
    <source>
        <dbReference type="ARBA" id="ARBA00048173"/>
    </source>
</evidence>
<evidence type="ECO:0000256" key="4">
    <source>
        <dbReference type="ARBA" id="ARBA00022723"/>
    </source>
</evidence>
<evidence type="ECO:0000259" key="10">
    <source>
        <dbReference type="PROSITE" id="PS50878"/>
    </source>
</evidence>
<evidence type="ECO:0000256" key="6">
    <source>
        <dbReference type="ARBA" id="ARBA00022918"/>
    </source>
</evidence>
<dbReference type="EC" id="2.7.7.49" evidence="1"/>
<comment type="catalytic activity">
    <reaction evidence="9">
        <text>DNA(n) + a 2'-deoxyribonucleoside 5'-triphosphate = DNA(n+1) + diphosphate</text>
        <dbReference type="Rhea" id="RHEA:22508"/>
        <dbReference type="Rhea" id="RHEA-COMP:17339"/>
        <dbReference type="Rhea" id="RHEA-COMP:17340"/>
        <dbReference type="ChEBI" id="CHEBI:33019"/>
        <dbReference type="ChEBI" id="CHEBI:61560"/>
        <dbReference type="ChEBI" id="CHEBI:173112"/>
        <dbReference type="EC" id="2.7.7.49"/>
    </reaction>
</comment>
<dbReference type="PROSITE" id="PS50878">
    <property type="entry name" value="RT_POL"/>
    <property type="match status" value="1"/>
</dbReference>
<accession>A0A1H3FJY0</accession>
<proteinExistence type="inferred from homology"/>
<organism evidence="11 12">
    <name type="scientific">Roseicitreum antarcticum</name>
    <dbReference type="NCBI Taxonomy" id="564137"/>
    <lineage>
        <taxon>Bacteria</taxon>
        <taxon>Pseudomonadati</taxon>
        <taxon>Pseudomonadota</taxon>
        <taxon>Alphaproteobacteria</taxon>
        <taxon>Rhodobacterales</taxon>
        <taxon>Paracoccaceae</taxon>
        <taxon>Roseicitreum</taxon>
    </lineage>
</organism>
<evidence type="ECO:0000313" key="11">
    <source>
        <dbReference type="EMBL" id="SDX91413.1"/>
    </source>
</evidence>
<dbReference type="EMBL" id="FNOM01000042">
    <property type="protein sequence ID" value="SDX91413.1"/>
    <property type="molecule type" value="Genomic_DNA"/>
</dbReference>
<dbReference type="GO" id="GO:0003964">
    <property type="term" value="F:RNA-directed DNA polymerase activity"/>
    <property type="evidence" value="ECO:0007669"/>
    <property type="project" value="UniProtKB-KW"/>
</dbReference>
<keyword evidence="7" id="KW-0051">Antiviral defense</keyword>
<keyword evidence="3" id="KW-0548">Nucleotidyltransferase</keyword>
<reference evidence="11 12" key="1">
    <citation type="submission" date="2016-10" db="EMBL/GenBank/DDBJ databases">
        <authorList>
            <person name="de Groot N.N."/>
        </authorList>
    </citation>
    <scope>NUCLEOTIDE SEQUENCE [LARGE SCALE GENOMIC DNA]</scope>
    <source>
        <strain evidence="11 12">CGMCC 1.8894</strain>
    </source>
</reference>
<dbReference type="InterPro" id="IPR000477">
    <property type="entry name" value="RT_dom"/>
</dbReference>
<dbReference type="InterPro" id="IPR053543">
    <property type="entry name" value="Bacterial_RT"/>
</dbReference>
<dbReference type="Proteomes" id="UP000198539">
    <property type="component" value="Unassembled WGS sequence"/>
</dbReference>
<evidence type="ECO:0000256" key="1">
    <source>
        <dbReference type="ARBA" id="ARBA00012493"/>
    </source>
</evidence>
<comment type="similarity">
    <text evidence="8">Belongs to the bacterial reverse transcriptase family.</text>
</comment>
<evidence type="ECO:0000256" key="7">
    <source>
        <dbReference type="ARBA" id="ARBA00023118"/>
    </source>
</evidence>
<keyword evidence="4" id="KW-0479">Metal-binding</keyword>
<dbReference type="CDD" id="cd03487">
    <property type="entry name" value="RT_Bac_retron_II"/>
    <property type="match status" value="1"/>
</dbReference>